<feature type="domain" description="DJ-1/PfpI" evidence="1">
    <location>
        <begin position="6"/>
        <end position="182"/>
    </location>
</feature>
<dbReference type="SUPFAM" id="SSF52317">
    <property type="entry name" value="Class I glutamine amidotransferase-like"/>
    <property type="match status" value="1"/>
</dbReference>
<dbReference type="AlphaFoldDB" id="A0A2W4TTE8"/>
<dbReference type="Gene3D" id="3.40.50.880">
    <property type="match status" value="1"/>
</dbReference>
<dbReference type="Pfam" id="PF01965">
    <property type="entry name" value="DJ-1_PfpI"/>
    <property type="match status" value="1"/>
</dbReference>
<dbReference type="InterPro" id="IPR052158">
    <property type="entry name" value="INH-QAR"/>
</dbReference>
<protein>
    <submittedName>
        <fullName evidence="2">AraC family transcriptional regulator</fullName>
    </submittedName>
</protein>
<comment type="caution">
    <text evidence="2">The sequence shown here is derived from an EMBL/GenBank/DDBJ whole genome shotgun (WGS) entry which is preliminary data.</text>
</comment>
<accession>A0A2W4TTE8</accession>
<gene>
    <name evidence="2" type="ORF">DCF25_22445</name>
</gene>
<dbReference type="Proteomes" id="UP000249354">
    <property type="component" value="Unassembled WGS sequence"/>
</dbReference>
<proteinExistence type="predicted"/>
<reference evidence="3" key="1">
    <citation type="submission" date="2018-04" db="EMBL/GenBank/DDBJ databases">
        <authorList>
            <person name="Cornet L."/>
        </authorList>
    </citation>
    <scope>NUCLEOTIDE SEQUENCE [LARGE SCALE GENOMIC DNA]</scope>
</reference>
<organism evidence="2 3">
    <name type="scientific">Leptolyngbya foveolarum</name>
    <dbReference type="NCBI Taxonomy" id="47253"/>
    <lineage>
        <taxon>Bacteria</taxon>
        <taxon>Bacillati</taxon>
        <taxon>Cyanobacteriota</taxon>
        <taxon>Cyanophyceae</taxon>
        <taxon>Leptolyngbyales</taxon>
        <taxon>Leptolyngbyaceae</taxon>
        <taxon>Leptolyngbya group</taxon>
        <taxon>Leptolyngbya</taxon>
    </lineage>
</organism>
<dbReference type="CDD" id="cd03139">
    <property type="entry name" value="GATase1_PfpI_2"/>
    <property type="match status" value="1"/>
</dbReference>
<evidence type="ECO:0000259" key="1">
    <source>
        <dbReference type="Pfam" id="PF01965"/>
    </source>
</evidence>
<evidence type="ECO:0000313" key="3">
    <source>
        <dbReference type="Proteomes" id="UP000249354"/>
    </source>
</evidence>
<dbReference type="PANTHER" id="PTHR43130">
    <property type="entry name" value="ARAC-FAMILY TRANSCRIPTIONAL REGULATOR"/>
    <property type="match status" value="1"/>
</dbReference>
<dbReference type="GO" id="GO:0006355">
    <property type="term" value="P:regulation of DNA-templated transcription"/>
    <property type="evidence" value="ECO:0007669"/>
    <property type="project" value="TreeGrafter"/>
</dbReference>
<sequence>MNRARNVAVLIFNDVEVLDFAGPFEVFSITGKRDGSDPFNVYTVAETSPILARNALSINPHYRLDNCPPSDILIVPGGGGYREDGTPYGTRKEIDNQALLTWINQQSQTTEKLLSVCTGALLLAKIGVLEGKVATTHQGAIAQLTEMLSPAQVHPEARIADNDNIILSGGISAGIDMSLYVVAKMLGIETAAETAKYMEYDWHYDQLKVVAGDR</sequence>
<evidence type="ECO:0000313" key="2">
    <source>
        <dbReference type="EMBL" id="PZO08159.1"/>
    </source>
</evidence>
<dbReference type="EMBL" id="QBMC01000286">
    <property type="protein sequence ID" value="PZO08159.1"/>
    <property type="molecule type" value="Genomic_DNA"/>
</dbReference>
<dbReference type="InterPro" id="IPR029062">
    <property type="entry name" value="Class_I_gatase-like"/>
</dbReference>
<dbReference type="PANTHER" id="PTHR43130:SF14">
    <property type="entry name" value="DJ-1_PFPI DOMAIN-CONTAINING PROTEIN"/>
    <property type="match status" value="1"/>
</dbReference>
<reference evidence="2 3" key="2">
    <citation type="submission" date="2018-06" db="EMBL/GenBank/DDBJ databases">
        <title>Metagenomic assembly of (sub)arctic Cyanobacteria and their associated microbiome from non-axenic cultures.</title>
        <authorList>
            <person name="Baurain D."/>
        </authorList>
    </citation>
    <scope>NUCLEOTIDE SEQUENCE [LARGE SCALE GENOMIC DNA]</scope>
    <source>
        <strain evidence="2">ULC129bin1</strain>
    </source>
</reference>
<name>A0A2W4TTE8_9CYAN</name>
<dbReference type="InterPro" id="IPR002818">
    <property type="entry name" value="DJ-1/PfpI"/>
</dbReference>